<evidence type="ECO:0008006" key="4">
    <source>
        <dbReference type="Google" id="ProtNLM"/>
    </source>
</evidence>
<feature type="compositionally biased region" description="Low complexity" evidence="1">
    <location>
        <begin position="986"/>
        <end position="995"/>
    </location>
</feature>
<dbReference type="GO" id="GO:0005797">
    <property type="term" value="C:Golgi medial cisterna"/>
    <property type="evidence" value="ECO:0007669"/>
    <property type="project" value="TreeGrafter"/>
</dbReference>
<dbReference type="EMBL" id="JQFK01000053">
    <property type="protein sequence ID" value="KGK36806.1"/>
    <property type="molecule type" value="Genomic_DNA"/>
</dbReference>
<feature type="compositionally biased region" description="Basic and acidic residues" evidence="1">
    <location>
        <begin position="1099"/>
        <end position="1115"/>
    </location>
</feature>
<dbReference type="InterPro" id="IPR026705">
    <property type="entry name" value="Hid-1/Ecm30"/>
</dbReference>
<gene>
    <name evidence="2" type="ORF">JL09_g4039</name>
</gene>
<feature type="region of interest" description="Disordered" evidence="1">
    <location>
        <begin position="986"/>
        <end position="1009"/>
    </location>
</feature>
<sequence>MGSPEVKLKLKSHLAKIVDVATDLNEVSLYWQKFWTLPTSVDDIVAVFLPCDIRYIRDNHRSAFTKLIHSITNRLIYLTKLKNFPSANFPYIELLNCIRLLTVILPFLYEKPSLLFIENDVFWNRIYRTPFYSSHRAFHENISLDTAYSDVSGLDGSVHPRPDSGVALDNTVGITHQDTERHEKPVGSELIDSCLDLLFTSEFTVENTKDRNQNSNFANVNQLTVWEPGYEAKGLYQDPKLKYDSNRLEIVRFLLVLFSRNMYCLPSSVVKVGSRFLTYFVSATNGRKYYILCLSLLNTLLRSLQSNGDKARVNEFSDPEHKNNNGLEVPDENHKKIRILMVANAIQLFTLMIAYSLPKNDIDFLFGSGILSRDETARNRTRMFLNKVNTSKDMNFIIRSLTGSLFGPVLDDENNTFTSLMKTSKLLGSGEVHLFSKEIMIVILEFYQCNSKFRVYFAEIAGAQYFIALMYYITKFKDDGKYKRYLKLCVYNLLYLSSDFRMANKLLIAFDPDIYESLPNISRTPTFPTSYRDYLILQICNLLISKQDFEYSLQLCQVLYNLICIHVLVLEHSRKGDLEITQNRRFSVKDLSKCPPTQVSYAASALVMQLIAKMSSFDNLAKEYENQSENLSLLLRACCHAISRDPTESVILLYTFSKNANLLNRLSNNLTRLSEDRFRQILIDEKKEFDMAIQNRQMQFRKLLYQQVHDDEDNEDYIDYTTELEKYDALKSKDSLDFPPISRQNTQTTLDSIPSVRSMPALTRQTSQISISNASPKIGNGAFENSIDPLCKSNGSLPLQKSADDNNDHNEKQSDSLIIDLDREGFSAGFPIGMTSISKGKRRYYAKYSQKWPGKEALSMLRESAKMVNSLVVVETSNLSGNQLGNASYVIQKLMRLDLEGLMNNIPKSKIYDSSKMSYSPLKLKWNHHILGWYLSVIWGDIFANYNCYEEKGLLAEISSGLSVIKRASSSWGFGSWKFGNKNSLPKSSPLSLESNSDDKNLEQHNSTSYGDNILENPVWIGTHIQLFKVNPELLRDHYTMLNNKSEIFYSTGLGAIFSPVLGDSSWKRNSTTTSHLNQRNGSSVFTEEFWKRQGGRGLVDRRGSDHSLKSHFNRESLSGRPSIS</sequence>
<proteinExistence type="predicted"/>
<dbReference type="VEuPathDB" id="FungiDB:C5L36_0A03860"/>
<dbReference type="GO" id="GO:0016020">
    <property type="term" value="C:membrane"/>
    <property type="evidence" value="ECO:0007669"/>
    <property type="project" value="TreeGrafter"/>
</dbReference>
<evidence type="ECO:0000313" key="2">
    <source>
        <dbReference type="EMBL" id="KGK36806.1"/>
    </source>
</evidence>
<accession>A0A099NY47</accession>
<evidence type="ECO:0000313" key="3">
    <source>
        <dbReference type="Proteomes" id="UP000029867"/>
    </source>
</evidence>
<feature type="compositionally biased region" description="Polar residues" evidence="1">
    <location>
        <begin position="1116"/>
        <end position="1125"/>
    </location>
</feature>
<dbReference type="Pfam" id="PF12722">
    <property type="entry name" value="Hid1"/>
    <property type="match status" value="1"/>
</dbReference>
<feature type="region of interest" description="Disordered" evidence="1">
    <location>
        <begin position="1099"/>
        <end position="1125"/>
    </location>
</feature>
<feature type="region of interest" description="Disordered" evidence="1">
    <location>
        <begin position="794"/>
        <end position="813"/>
    </location>
</feature>
<reference evidence="3" key="1">
    <citation type="journal article" date="2014" name="Microb. Cell Fact.">
        <title>Exploiting Issatchenkia orientalis SD108 for succinic acid production.</title>
        <authorList>
            <person name="Xiao H."/>
            <person name="Shao Z."/>
            <person name="Jiang Y."/>
            <person name="Dole S."/>
            <person name="Zhao H."/>
        </authorList>
    </citation>
    <scope>NUCLEOTIDE SEQUENCE [LARGE SCALE GENOMIC DNA]</scope>
    <source>
        <strain evidence="3">SD108</strain>
    </source>
</reference>
<name>A0A099NY47_PICKU</name>
<feature type="compositionally biased region" description="Basic and acidic residues" evidence="1">
    <location>
        <begin position="802"/>
        <end position="813"/>
    </location>
</feature>
<dbReference type="PANTHER" id="PTHR21575:SF12">
    <property type="entry name" value="PROTEIN HID1"/>
    <property type="match status" value="1"/>
</dbReference>
<dbReference type="Proteomes" id="UP000029867">
    <property type="component" value="Unassembled WGS sequence"/>
</dbReference>
<organism evidence="2 3">
    <name type="scientific">Pichia kudriavzevii</name>
    <name type="common">Yeast</name>
    <name type="synonym">Issatchenkia orientalis</name>
    <dbReference type="NCBI Taxonomy" id="4909"/>
    <lineage>
        <taxon>Eukaryota</taxon>
        <taxon>Fungi</taxon>
        <taxon>Dikarya</taxon>
        <taxon>Ascomycota</taxon>
        <taxon>Saccharomycotina</taxon>
        <taxon>Pichiomycetes</taxon>
        <taxon>Pichiales</taxon>
        <taxon>Pichiaceae</taxon>
        <taxon>Pichia</taxon>
    </lineage>
</organism>
<protein>
    <recommendedName>
        <fullName evidence="4">Protein HID1</fullName>
    </recommendedName>
</protein>
<dbReference type="HOGENOM" id="CLU_003989_0_0_1"/>
<dbReference type="AlphaFoldDB" id="A0A099NY47"/>
<dbReference type="eggNOG" id="KOG2226">
    <property type="taxonomic scope" value="Eukaryota"/>
</dbReference>
<evidence type="ECO:0000256" key="1">
    <source>
        <dbReference type="SAM" id="MobiDB-lite"/>
    </source>
</evidence>
<dbReference type="GO" id="GO:0000138">
    <property type="term" value="C:Golgi trans cisterna"/>
    <property type="evidence" value="ECO:0007669"/>
    <property type="project" value="TreeGrafter"/>
</dbReference>
<dbReference type="PANTHER" id="PTHR21575">
    <property type="entry name" value="PROTEIN HID1"/>
    <property type="match status" value="1"/>
</dbReference>
<comment type="caution">
    <text evidence="2">The sequence shown here is derived from an EMBL/GenBank/DDBJ whole genome shotgun (WGS) entry which is preliminary data.</text>
</comment>